<feature type="domain" description="Glycosyltransferase subfamily 4-like N-terminal" evidence="1">
    <location>
        <begin position="48"/>
        <end position="151"/>
    </location>
</feature>
<protein>
    <submittedName>
        <fullName evidence="2">Glycosyltransferase-like protein</fullName>
    </submittedName>
</protein>
<proteinExistence type="predicted"/>
<dbReference type="Gene3D" id="3.40.50.2000">
    <property type="entry name" value="Glycogen Phosphorylase B"/>
    <property type="match status" value="2"/>
</dbReference>
<dbReference type="AlphaFoldDB" id="B1SXA7"/>
<evidence type="ECO:0000313" key="2">
    <source>
        <dbReference type="EMBL" id="EDT44014.1"/>
    </source>
</evidence>
<dbReference type="Pfam" id="PF13692">
    <property type="entry name" value="Glyco_trans_1_4"/>
    <property type="match status" value="1"/>
</dbReference>
<dbReference type="Pfam" id="PF13439">
    <property type="entry name" value="Glyco_transf_4"/>
    <property type="match status" value="1"/>
</dbReference>
<dbReference type="SUPFAM" id="SSF53756">
    <property type="entry name" value="UDP-Glycosyltransferase/glycogen phosphorylase"/>
    <property type="match status" value="1"/>
</dbReference>
<organism evidence="2 3">
    <name type="scientific">Burkholderia ambifaria MEX-5</name>
    <dbReference type="NCBI Taxonomy" id="396597"/>
    <lineage>
        <taxon>Bacteria</taxon>
        <taxon>Pseudomonadati</taxon>
        <taxon>Pseudomonadota</taxon>
        <taxon>Betaproteobacteria</taxon>
        <taxon>Burkholderiales</taxon>
        <taxon>Burkholderiaceae</taxon>
        <taxon>Burkholderia</taxon>
        <taxon>Burkholderia cepacia complex</taxon>
    </lineage>
</organism>
<keyword evidence="2" id="KW-0808">Transferase</keyword>
<name>B1SXA7_9BURK</name>
<dbReference type="Proteomes" id="UP000004814">
    <property type="component" value="Unassembled WGS sequence"/>
</dbReference>
<accession>B1SXA7</accession>
<dbReference type="GO" id="GO:0016757">
    <property type="term" value="F:glycosyltransferase activity"/>
    <property type="evidence" value="ECO:0007669"/>
    <property type="project" value="UniProtKB-ARBA"/>
</dbReference>
<evidence type="ECO:0000259" key="1">
    <source>
        <dbReference type="Pfam" id="PF13439"/>
    </source>
</evidence>
<dbReference type="PATRIC" id="fig|396597.7.peg.8287"/>
<comment type="caution">
    <text evidence="2">The sequence shown here is derived from an EMBL/GenBank/DDBJ whole genome shotgun (WGS) entry which is preliminary data.</text>
</comment>
<reference evidence="2 3" key="1">
    <citation type="submission" date="2008-03" db="EMBL/GenBank/DDBJ databases">
        <title>Sequencing of the draft genome and assembly of Burkholderia ambifaria MEX-5.</title>
        <authorList>
            <consortium name="US DOE Joint Genome Institute (JGI-PGF)"/>
            <person name="Copeland A."/>
            <person name="Lucas S."/>
            <person name="Lapidus A."/>
            <person name="Glavina del Rio T."/>
            <person name="Dalin E."/>
            <person name="Tice H."/>
            <person name="Bruce D."/>
            <person name="Goodwin L."/>
            <person name="Pitluck S."/>
            <person name="Larimer F."/>
            <person name="Land M.L."/>
            <person name="Hauser L."/>
            <person name="Tiedje J."/>
            <person name="Richardson P."/>
        </authorList>
    </citation>
    <scope>NUCLEOTIDE SEQUENCE [LARGE SCALE GENOMIC DNA]</scope>
    <source>
        <strain evidence="2 3">MEX-5</strain>
    </source>
</reference>
<sequence length="331" mass="36665">MRVLVVTNMLAGQNPAQPSQGIFVSEQVDALRLLPDTQVDVMVVKGFASRFAYAGSAFRLWQRLRTSRYDVVHYHFGLTAWTAALVRAFSDTRIVVTLHGSDVLGGRLSRAISRMAARFAHACIAVSDEIRDAIRPVNPRCTTIPCGVDDSLFRPPGDEPEERQFRVVVFPSSASRPEKDYPLFAEAVSIAQRQTSLPIVERRIDGLDRAEVCRLLQSADAMLMTSKREGSPQSVKEAMACGLPVVSVDVGDVDRMLSGVRHCRVTDSRAPHTLAALLLEVLEARERSDGPLHLERGGYLSSQVAACVHELYRTLLSRHDHFDEEFTHEGS</sequence>
<evidence type="ECO:0000313" key="3">
    <source>
        <dbReference type="Proteomes" id="UP000004814"/>
    </source>
</evidence>
<dbReference type="PANTHER" id="PTHR45947:SF3">
    <property type="entry name" value="SULFOQUINOVOSYL TRANSFERASE SQD2"/>
    <property type="match status" value="1"/>
</dbReference>
<gene>
    <name evidence="2" type="ORF">BamMEX5DRAFT_0173</name>
</gene>
<dbReference type="EMBL" id="ABLK01000003">
    <property type="protein sequence ID" value="EDT44014.1"/>
    <property type="molecule type" value="Genomic_DNA"/>
</dbReference>
<dbReference type="PANTHER" id="PTHR45947">
    <property type="entry name" value="SULFOQUINOVOSYL TRANSFERASE SQD2"/>
    <property type="match status" value="1"/>
</dbReference>
<dbReference type="InterPro" id="IPR050194">
    <property type="entry name" value="Glycosyltransferase_grp1"/>
</dbReference>
<dbReference type="InterPro" id="IPR028098">
    <property type="entry name" value="Glyco_trans_4-like_N"/>
</dbReference>